<dbReference type="SUPFAM" id="SSF52317">
    <property type="entry name" value="Class I glutamine amidotransferase-like"/>
    <property type="match status" value="1"/>
</dbReference>
<dbReference type="SMART" id="SM00342">
    <property type="entry name" value="HTH_ARAC"/>
    <property type="match status" value="1"/>
</dbReference>
<protein>
    <submittedName>
        <fullName evidence="4">Transcriptional regulator GlxA family with amidase domain</fullName>
    </submittedName>
</protein>
<organism evidence="4 5">
    <name type="scientific">Cupriavidus gilardii J11</name>
    <dbReference type="NCBI Taxonomy" id="936133"/>
    <lineage>
        <taxon>Bacteria</taxon>
        <taxon>Pseudomonadati</taxon>
        <taxon>Pseudomonadota</taxon>
        <taxon>Betaproteobacteria</taxon>
        <taxon>Burkholderiales</taxon>
        <taxon>Burkholderiaceae</taxon>
        <taxon>Cupriavidus</taxon>
    </lineage>
</organism>
<dbReference type="InterPro" id="IPR018060">
    <property type="entry name" value="HTH_AraC"/>
</dbReference>
<evidence type="ECO:0000256" key="2">
    <source>
        <dbReference type="ARBA" id="ARBA00023163"/>
    </source>
</evidence>
<dbReference type="CDD" id="cd03137">
    <property type="entry name" value="GATase1_AraC_1"/>
    <property type="match status" value="1"/>
</dbReference>
<evidence type="ECO:0000313" key="5">
    <source>
        <dbReference type="Proteomes" id="UP000318141"/>
    </source>
</evidence>
<keyword evidence="2" id="KW-0804">Transcription</keyword>
<evidence type="ECO:0000256" key="1">
    <source>
        <dbReference type="ARBA" id="ARBA00023015"/>
    </source>
</evidence>
<dbReference type="Gene3D" id="3.40.50.880">
    <property type="match status" value="1"/>
</dbReference>
<reference evidence="4 5" key="1">
    <citation type="submission" date="2019-07" db="EMBL/GenBank/DDBJ databases">
        <title>Genome sequencing of lignin-degrading bacterial isolates.</title>
        <authorList>
            <person name="Gladden J."/>
        </authorList>
    </citation>
    <scope>NUCLEOTIDE SEQUENCE [LARGE SCALE GENOMIC DNA]</scope>
    <source>
        <strain evidence="4 5">J11</strain>
    </source>
</reference>
<accession>A0A562B7T5</accession>
<dbReference type="Pfam" id="PF01965">
    <property type="entry name" value="DJ-1_PfpI"/>
    <property type="match status" value="1"/>
</dbReference>
<proteinExistence type="predicted"/>
<dbReference type="InterPro" id="IPR052158">
    <property type="entry name" value="INH-QAR"/>
</dbReference>
<dbReference type="GO" id="GO:0043565">
    <property type="term" value="F:sequence-specific DNA binding"/>
    <property type="evidence" value="ECO:0007669"/>
    <property type="project" value="InterPro"/>
</dbReference>
<dbReference type="Pfam" id="PF12833">
    <property type="entry name" value="HTH_18"/>
    <property type="match status" value="1"/>
</dbReference>
<gene>
    <name evidence="4" type="ORF">L602_004300000130</name>
</gene>
<comment type="caution">
    <text evidence="4">The sequence shown here is derived from an EMBL/GenBank/DDBJ whole genome shotgun (WGS) entry which is preliminary data.</text>
</comment>
<dbReference type="OrthoDB" id="9177852at2"/>
<dbReference type="Proteomes" id="UP000318141">
    <property type="component" value="Unassembled WGS sequence"/>
</dbReference>
<name>A0A562B7T5_9BURK</name>
<dbReference type="AlphaFoldDB" id="A0A562B7T5"/>
<dbReference type="InterPro" id="IPR002818">
    <property type="entry name" value="DJ-1/PfpI"/>
</dbReference>
<dbReference type="GO" id="GO:0003700">
    <property type="term" value="F:DNA-binding transcription factor activity"/>
    <property type="evidence" value="ECO:0007669"/>
    <property type="project" value="InterPro"/>
</dbReference>
<evidence type="ECO:0000259" key="3">
    <source>
        <dbReference type="PROSITE" id="PS01124"/>
    </source>
</evidence>
<dbReference type="Gene3D" id="1.10.10.60">
    <property type="entry name" value="Homeodomain-like"/>
    <property type="match status" value="1"/>
</dbReference>
<dbReference type="PROSITE" id="PS01124">
    <property type="entry name" value="HTH_ARAC_FAMILY_2"/>
    <property type="match status" value="1"/>
</dbReference>
<dbReference type="PANTHER" id="PTHR43130:SF3">
    <property type="entry name" value="HTH-TYPE TRANSCRIPTIONAL REGULATOR RV1931C"/>
    <property type="match status" value="1"/>
</dbReference>
<keyword evidence="5" id="KW-1185">Reference proteome</keyword>
<dbReference type="EMBL" id="VLJN01000038">
    <property type="protein sequence ID" value="TWG81247.1"/>
    <property type="molecule type" value="Genomic_DNA"/>
</dbReference>
<feature type="domain" description="HTH araC/xylS-type" evidence="3">
    <location>
        <begin position="227"/>
        <end position="325"/>
    </location>
</feature>
<keyword evidence="1" id="KW-0805">Transcription regulation</keyword>
<dbReference type="InterPro" id="IPR009057">
    <property type="entry name" value="Homeodomain-like_sf"/>
</dbReference>
<dbReference type="SUPFAM" id="SSF46689">
    <property type="entry name" value="Homeodomain-like"/>
    <property type="match status" value="2"/>
</dbReference>
<dbReference type="PANTHER" id="PTHR43130">
    <property type="entry name" value="ARAC-FAMILY TRANSCRIPTIONAL REGULATOR"/>
    <property type="match status" value="1"/>
</dbReference>
<sequence>MSSSNTPPRQIDIVVYPGFKAMEAVGPLTVFDYANEQLARRGMPPAYATRVVSLETGPVRSDTLMSLEATARLDTVLLPDTAVIVGARDIEAAMARAAGIVPWARSVAPRIGRLVALCSGTFFLAAAGLLDGKRATTHWSVAALLGQRYPAVTVDPDAIFVRQGRLWTSAGVTAGIDLALAMVEEDLGRDIALDLARELVVFLKRPGGQSQFSVHLASQATAHAGIRGVQDWILSDLTRHFTMAGMAAQAAMSERNFRRVFARETGAGPMAFIETARLEAARRLLEQNDLPLKAVAARCGFGSDEAMRRAFVRRLGITPRDYRLRFGLRFGSGEPERA</sequence>
<evidence type="ECO:0000313" key="4">
    <source>
        <dbReference type="EMBL" id="TWG81247.1"/>
    </source>
</evidence>
<dbReference type="InterPro" id="IPR029062">
    <property type="entry name" value="Class_I_gatase-like"/>
</dbReference>